<organism evidence="2 3">
    <name type="scientific">Sediminibacillus albus</name>
    <dbReference type="NCBI Taxonomy" id="407036"/>
    <lineage>
        <taxon>Bacteria</taxon>
        <taxon>Bacillati</taxon>
        <taxon>Bacillota</taxon>
        <taxon>Bacilli</taxon>
        <taxon>Bacillales</taxon>
        <taxon>Bacillaceae</taxon>
        <taxon>Sediminibacillus</taxon>
    </lineage>
</organism>
<accession>A0A1G8VGJ8</accession>
<evidence type="ECO:0000313" key="3">
    <source>
        <dbReference type="Proteomes" id="UP000198694"/>
    </source>
</evidence>
<keyword evidence="3" id="KW-1185">Reference proteome</keyword>
<dbReference type="AlphaFoldDB" id="A0A1G8VGJ8"/>
<dbReference type="EMBL" id="FNFL01000001">
    <property type="protein sequence ID" value="SDJ65034.1"/>
    <property type="molecule type" value="Genomic_DNA"/>
</dbReference>
<dbReference type="RefSeq" id="WP_093210241.1">
    <property type="nucleotide sequence ID" value="NZ_FNFL01000001.1"/>
</dbReference>
<keyword evidence="1" id="KW-0472">Membrane</keyword>
<evidence type="ECO:0000256" key="1">
    <source>
        <dbReference type="SAM" id="Phobius"/>
    </source>
</evidence>
<dbReference type="STRING" id="407036.SAMN05216243_0087"/>
<protein>
    <recommendedName>
        <fullName evidence="4">DUF2627 domain-containing protein</fullName>
    </recommendedName>
</protein>
<evidence type="ECO:0008006" key="4">
    <source>
        <dbReference type="Google" id="ProtNLM"/>
    </source>
</evidence>
<dbReference type="Proteomes" id="UP000198694">
    <property type="component" value="Unassembled WGS sequence"/>
</dbReference>
<dbReference type="InterPro" id="IPR020138">
    <property type="entry name" value="Uncharacterised_YqzF"/>
</dbReference>
<proteinExistence type="predicted"/>
<gene>
    <name evidence="2" type="ORF">SAMN05216243_0087</name>
</gene>
<reference evidence="2 3" key="1">
    <citation type="submission" date="2016-10" db="EMBL/GenBank/DDBJ databases">
        <authorList>
            <person name="de Groot N.N."/>
        </authorList>
    </citation>
    <scope>NUCLEOTIDE SEQUENCE [LARGE SCALE GENOMIC DNA]</scope>
    <source>
        <strain evidence="2 3">CGMCC 1.6502</strain>
    </source>
</reference>
<evidence type="ECO:0000313" key="2">
    <source>
        <dbReference type="EMBL" id="SDJ65034.1"/>
    </source>
</evidence>
<dbReference type="Pfam" id="PF11118">
    <property type="entry name" value="DUF2627"/>
    <property type="match status" value="1"/>
</dbReference>
<dbReference type="OrthoDB" id="2989757at2"/>
<feature type="transmembrane region" description="Helical" evidence="1">
    <location>
        <begin position="39"/>
        <end position="61"/>
    </location>
</feature>
<name>A0A1G8VGJ8_9BACI</name>
<keyword evidence="1" id="KW-0812">Transmembrane</keyword>
<sequence length="80" mass="9138">MRLIALIILVIPGIAATYGIKLMRDAIFGDFYRLFFHIGIQFTVGLILLLAGMAFIGGFILHRDRKRNLTKGKFKKNKDR</sequence>
<keyword evidence="1" id="KW-1133">Transmembrane helix</keyword>